<dbReference type="Pfam" id="PF04234">
    <property type="entry name" value="CopC"/>
    <property type="match status" value="1"/>
</dbReference>
<keyword evidence="4" id="KW-0186">Copper</keyword>
<dbReference type="GO" id="GO:0005507">
    <property type="term" value="F:copper ion binding"/>
    <property type="evidence" value="ECO:0007669"/>
    <property type="project" value="InterPro"/>
</dbReference>
<dbReference type="InterPro" id="IPR007348">
    <property type="entry name" value="CopC_dom"/>
</dbReference>
<keyword evidence="5" id="KW-0812">Transmembrane</keyword>
<evidence type="ECO:0000256" key="5">
    <source>
        <dbReference type="SAM" id="Phobius"/>
    </source>
</evidence>
<dbReference type="InterPro" id="IPR032694">
    <property type="entry name" value="CopC/D"/>
</dbReference>
<dbReference type="SUPFAM" id="SSF81296">
    <property type="entry name" value="E set domains"/>
    <property type="match status" value="1"/>
</dbReference>
<dbReference type="Proteomes" id="UP000292507">
    <property type="component" value="Unassembled WGS sequence"/>
</dbReference>
<evidence type="ECO:0000256" key="1">
    <source>
        <dbReference type="ARBA" id="ARBA00004196"/>
    </source>
</evidence>
<comment type="caution">
    <text evidence="8">The sequence shown here is derived from an EMBL/GenBank/DDBJ whole genome shotgun (WGS) entry which is preliminary data.</text>
</comment>
<dbReference type="AlphaFoldDB" id="A0A4Q7Y4G7"/>
<evidence type="ECO:0000256" key="6">
    <source>
        <dbReference type="SAM" id="SignalP"/>
    </source>
</evidence>
<accession>A0A4Q7Y4G7</accession>
<feature type="chain" id="PRO_5020860355" description="CopC domain-containing protein" evidence="6">
    <location>
        <begin position="25"/>
        <end position="178"/>
    </location>
</feature>
<keyword evidence="5" id="KW-0472">Membrane</keyword>
<dbReference type="EMBL" id="SHKV01000001">
    <property type="protein sequence ID" value="RZU31720.1"/>
    <property type="molecule type" value="Genomic_DNA"/>
</dbReference>
<sequence length="178" mass="17736">MGQALLGMAATALIVGTGPSVALAHDGLVSTTPAPAETVSTAPSAVELRFTGEPLPLGTQVLVSGPDGAPVSEGPAEIRDTAVVQPVRDALPAGAYRVEWRSTSSDGHPLSGTYDFTVTEAAASAPASAPAAAAEPVLEPARADAPQDAGLPAVYPLAGVGLLGALGVLTARRLRRRS</sequence>
<dbReference type="PANTHER" id="PTHR34820:SF4">
    <property type="entry name" value="INNER MEMBRANE PROTEIN YEBZ"/>
    <property type="match status" value="1"/>
</dbReference>
<dbReference type="InterPro" id="IPR014756">
    <property type="entry name" value="Ig_E-set"/>
</dbReference>
<keyword evidence="2" id="KW-0479">Metal-binding</keyword>
<proteinExistence type="predicted"/>
<evidence type="ECO:0000256" key="2">
    <source>
        <dbReference type="ARBA" id="ARBA00022723"/>
    </source>
</evidence>
<dbReference type="GO" id="GO:0006825">
    <property type="term" value="P:copper ion transport"/>
    <property type="evidence" value="ECO:0007669"/>
    <property type="project" value="InterPro"/>
</dbReference>
<keyword evidence="9" id="KW-1185">Reference proteome</keyword>
<gene>
    <name evidence="8" type="ORF">BKA19_1398</name>
</gene>
<dbReference type="GO" id="GO:0046688">
    <property type="term" value="P:response to copper ion"/>
    <property type="evidence" value="ECO:0007669"/>
    <property type="project" value="InterPro"/>
</dbReference>
<dbReference type="GO" id="GO:0005886">
    <property type="term" value="C:plasma membrane"/>
    <property type="evidence" value="ECO:0007669"/>
    <property type="project" value="TreeGrafter"/>
</dbReference>
<keyword evidence="3 6" id="KW-0732">Signal</keyword>
<evidence type="ECO:0000256" key="3">
    <source>
        <dbReference type="ARBA" id="ARBA00022729"/>
    </source>
</evidence>
<dbReference type="GO" id="GO:0030313">
    <property type="term" value="C:cell envelope"/>
    <property type="evidence" value="ECO:0007669"/>
    <property type="project" value="UniProtKB-SubCell"/>
</dbReference>
<dbReference type="PANTHER" id="PTHR34820">
    <property type="entry name" value="INNER MEMBRANE PROTEIN YEBZ"/>
    <property type="match status" value="1"/>
</dbReference>
<evidence type="ECO:0000259" key="7">
    <source>
        <dbReference type="Pfam" id="PF04234"/>
    </source>
</evidence>
<organism evidence="8 9">
    <name type="scientific">Blastococcus saxobsidens</name>
    <dbReference type="NCBI Taxonomy" id="138336"/>
    <lineage>
        <taxon>Bacteria</taxon>
        <taxon>Bacillati</taxon>
        <taxon>Actinomycetota</taxon>
        <taxon>Actinomycetes</taxon>
        <taxon>Geodermatophilales</taxon>
        <taxon>Geodermatophilaceae</taxon>
        <taxon>Blastococcus</taxon>
    </lineage>
</organism>
<reference evidence="8 9" key="1">
    <citation type="submission" date="2019-02" db="EMBL/GenBank/DDBJ databases">
        <title>Sequencing the genomes of 1000 actinobacteria strains.</title>
        <authorList>
            <person name="Klenk H.-P."/>
        </authorList>
    </citation>
    <scope>NUCLEOTIDE SEQUENCE [LARGE SCALE GENOMIC DNA]</scope>
    <source>
        <strain evidence="8 9">DSM 44509</strain>
    </source>
</reference>
<evidence type="ECO:0000313" key="8">
    <source>
        <dbReference type="EMBL" id="RZU31720.1"/>
    </source>
</evidence>
<evidence type="ECO:0000313" key="9">
    <source>
        <dbReference type="Proteomes" id="UP000292507"/>
    </source>
</evidence>
<comment type="subcellular location">
    <subcellularLocation>
        <location evidence="1">Cell envelope</location>
    </subcellularLocation>
</comment>
<feature type="domain" description="CopC" evidence="7">
    <location>
        <begin position="25"/>
        <end position="118"/>
    </location>
</feature>
<dbReference type="Gene3D" id="2.60.40.1220">
    <property type="match status" value="1"/>
</dbReference>
<name>A0A4Q7Y4G7_9ACTN</name>
<dbReference type="GO" id="GO:0042597">
    <property type="term" value="C:periplasmic space"/>
    <property type="evidence" value="ECO:0007669"/>
    <property type="project" value="InterPro"/>
</dbReference>
<protein>
    <recommendedName>
        <fullName evidence="7">CopC domain-containing protein</fullName>
    </recommendedName>
</protein>
<evidence type="ECO:0000256" key="4">
    <source>
        <dbReference type="ARBA" id="ARBA00023008"/>
    </source>
</evidence>
<dbReference type="InterPro" id="IPR014755">
    <property type="entry name" value="Cu-Rt/internalin_Ig-like"/>
</dbReference>
<feature type="transmembrane region" description="Helical" evidence="5">
    <location>
        <begin position="153"/>
        <end position="171"/>
    </location>
</feature>
<keyword evidence="5" id="KW-1133">Transmembrane helix</keyword>
<feature type="signal peptide" evidence="6">
    <location>
        <begin position="1"/>
        <end position="24"/>
    </location>
</feature>